<organism evidence="2 3">
    <name type="scientific">Beauveria bassiana</name>
    <name type="common">White muscardine disease fungus</name>
    <name type="synonym">Tritirachium shiotae</name>
    <dbReference type="NCBI Taxonomy" id="176275"/>
    <lineage>
        <taxon>Eukaryota</taxon>
        <taxon>Fungi</taxon>
        <taxon>Dikarya</taxon>
        <taxon>Ascomycota</taxon>
        <taxon>Pezizomycotina</taxon>
        <taxon>Sordariomycetes</taxon>
        <taxon>Hypocreomycetidae</taxon>
        <taxon>Hypocreales</taxon>
        <taxon>Cordycipitaceae</taxon>
        <taxon>Beauveria</taxon>
    </lineage>
</organism>
<name>A0A2S7YP07_BEABA</name>
<protein>
    <submittedName>
        <fullName evidence="2">Uncharacterized protein</fullName>
    </submittedName>
</protein>
<evidence type="ECO:0000313" key="3">
    <source>
        <dbReference type="Proteomes" id="UP000237441"/>
    </source>
</evidence>
<accession>A0A2S7YP07</accession>
<reference evidence="2 3" key="1">
    <citation type="submission" date="2016-07" db="EMBL/GenBank/DDBJ databases">
        <title>Comparative genomics of the entomopathogenic fungus Beauveria bassiana.</title>
        <authorList>
            <person name="Valero Jimenez C.A."/>
            <person name="Zwaan B.J."/>
            <person name="Van Kan J.A."/>
            <person name="Takken W."/>
            <person name="Debets A.J."/>
            <person name="Schoustra S.E."/>
            <person name="Koenraadt C.J."/>
        </authorList>
    </citation>
    <scope>NUCLEOTIDE SEQUENCE [LARGE SCALE GENOMIC DNA]</scope>
    <source>
        <strain evidence="2 3">ARSEF 8028</strain>
    </source>
</reference>
<proteinExistence type="predicted"/>
<dbReference type="EMBL" id="JRHA01000009">
    <property type="protein sequence ID" value="PQK17868.1"/>
    <property type="molecule type" value="Genomic_DNA"/>
</dbReference>
<gene>
    <name evidence="2" type="ORF">BB8028_0009g00700</name>
</gene>
<evidence type="ECO:0000256" key="1">
    <source>
        <dbReference type="SAM" id="MobiDB-lite"/>
    </source>
</evidence>
<feature type="compositionally biased region" description="Basic and acidic residues" evidence="1">
    <location>
        <begin position="202"/>
        <end position="218"/>
    </location>
</feature>
<dbReference type="AlphaFoldDB" id="A0A2S7YP07"/>
<comment type="caution">
    <text evidence="2">The sequence shown here is derived from an EMBL/GenBank/DDBJ whole genome shotgun (WGS) entry which is preliminary data.</text>
</comment>
<dbReference type="Proteomes" id="UP000237441">
    <property type="component" value="Unassembled WGS sequence"/>
</dbReference>
<evidence type="ECO:0000313" key="2">
    <source>
        <dbReference type="EMBL" id="PQK17868.1"/>
    </source>
</evidence>
<dbReference type="OrthoDB" id="4899132at2759"/>
<sequence length="218" mass="24295">MSKPVAELIEATESFHLSDGLCKNWEQKEEGGSDSVNRYFAALPDAHTYCQSIGVPSHLPLKDGLMQGHGYATIPWEERANITDPRVGTSTGHIPVYTRPPRVCLGWGGYDEFLSWQEAGRAVHKDMVKEEKWNLLRDTTARFVNKEGKVVSVVPNNIPKEHFPHRPEDPVPLFDLLHGRRGGSQRGPETAEGVHNSQVSTAEKDSEHVDHVKSGELN</sequence>
<feature type="region of interest" description="Disordered" evidence="1">
    <location>
        <begin position="161"/>
        <end position="218"/>
    </location>
</feature>